<dbReference type="PROSITE" id="PS50049">
    <property type="entry name" value="THD_2"/>
    <property type="match status" value="1"/>
</dbReference>
<dbReference type="GO" id="GO:0030890">
    <property type="term" value="P:positive regulation of B cell proliferation"/>
    <property type="evidence" value="ECO:0007669"/>
    <property type="project" value="TreeGrafter"/>
</dbReference>
<dbReference type="CTD" id="10673"/>
<dbReference type="GO" id="GO:0016020">
    <property type="term" value="C:membrane"/>
    <property type="evidence" value="ECO:0007669"/>
    <property type="project" value="InterPro"/>
</dbReference>
<dbReference type="InterPro" id="IPR006052">
    <property type="entry name" value="TNF_dom"/>
</dbReference>
<dbReference type="Proteomes" id="UP000472271">
    <property type="component" value="Chromosome 21"/>
</dbReference>
<evidence type="ECO:0000256" key="7">
    <source>
        <dbReference type="SAM" id="MobiDB-lite"/>
    </source>
</evidence>
<keyword evidence="3" id="KW-0202">Cytokine</keyword>
<dbReference type="Pfam" id="PF00229">
    <property type="entry name" value="TNF"/>
    <property type="match status" value="1"/>
</dbReference>
<feature type="compositionally biased region" description="Basic and acidic residues" evidence="7">
    <location>
        <begin position="83"/>
        <end position="95"/>
    </location>
</feature>
<dbReference type="SUPFAM" id="SSF49842">
    <property type="entry name" value="TNF-like"/>
    <property type="match status" value="1"/>
</dbReference>
<reference evidence="9" key="1">
    <citation type="submission" date="2019-06" db="EMBL/GenBank/DDBJ databases">
        <authorList>
            <consortium name="Wellcome Sanger Institute Data Sharing"/>
        </authorList>
    </citation>
    <scope>NUCLEOTIDE SEQUENCE [LARGE SCALE GENOMIC DNA]</scope>
</reference>
<dbReference type="Ensembl" id="ENSSORT00005036451.1">
    <property type="protein sequence ID" value="ENSSORP00005035501.1"/>
    <property type="gene ID" value="ENSSORG00005016755.1"/>
</dbReference>
<dbReference type="OrthoDB" id="5947373at2759"/>
<organism evidence="9 10">
    <name type="scientific">Sphaeramia orbicularis</name>
    <name type="common">orbiculate cardinalfish</name>
    <dbReference type="NCBI Taxonomy" id="375764"/>
    <lineage>
        <taxon>Eukaryota</taxon>
        <taxon>Metazoa</taxon>
        <taxon>Chordata</taxon>
        <taxon>Craniata</taxon>
        <taxon>Vertebrata</taxon>
        <taxon>Euteleostomi</taxon>
        <taxon>Actinopterygii</taxon>
        <taxon>Neopterygii</taxon>
        <taxon>Teleostei</taxon>
        <taxon>Neoteleostei</taxon>
        <taxon>Acanthomorphata</taxon>
        <taxon>Gobiaria</taxon>
        <taxon>Kurtiformes</taxon>
        <taxon>Apogonoidei</taxon>
        <taxon>Apogonidae</taxon>
        <taxon>Apogoninae</taxon>
        <taxon>Sphaeramia</taxon>
    </lineage>
</organism>
<comment type="subcellular location">
    <subcellularLocation>
        <location evidence="1">Secreted</location>
    </subcellularLocation>
</comment>
<evidence type="ECO:0000259" key="8">
    <source>
        <dbReference type="PROSITE" id="PS50049"/>
    </source>
</evidence>
<dbReference type="InterPro" id="IPR051748">
    <property type="entry name" value="TNF_Ligand_Superfamily"/>
</dbReference>
<reference evidence="9" key="2">
    <citation type="submission" date="2025-08" db="UniProtKB">
        <authorList>
            <consortium name="Ensembl"/>
        </authorList>
    </citation>
    <scope>IDENTIFICATION</scope>
</reference>
<feature type="domain" description="THD" evidence="8">
    <location>
        <begin position="132"/>
        <end position="276"/>
    </location>
</feature>
<dbReference type="GO" id="GO:0005164">
    <property type="term" value="F:tumor necrosis factor receptor binding"/>
    <property type="evidence" value="ECO:0007669"/>
    <property type="project" value="InterPro"/>
</dbReference>
<dbReference type="GO" id="GO:0005615">
    <property type="term" value="C:extracellular space"/>
    <property type="evidence" value="ECO:0007669"/>
    <property type="project" value="UniProtKB-KW"/>
</dbReference>
<proteinExistence type="inferred from homology"/>
<evidence type="ECO:0000256" key="6">
    <source>
        <dbReference type="ARBA" id="ARBA00023180"/>
    </source>
</evidence>
<evidence type="ECO:0000256" key="2">
    <source>
        <dbReference type="ARBA" id="ARBA00008670"/>
    </source>
</evidence>
<evidence type="ECO:0000256" key="4">
    <source>
        <dbReference type="ARBA" id="ARBA00022525"/>
    </source>
</evidence>
<dbReference type="GO" id="GO:0006955">
    <property type="term" value="P:immune response"/>
    <property type="evidence" value="ECO:0007669"/>
    <property type="project" value="InterPro"/>
</dbReference>
<evidence type="ECO:0000256" key="5">
    <source>
        <dbReference type="ARBA" id="ARBA00023157"/>
    </source>
</evidence>
<dbReference type="PANTHER" id="PTHR15151">
    <property type="entry name" value="PROTEIN EIGER"/>
    <property type="match status" value="1"/>
</dbReference>
<keyword evidence="4" id="KW-0964">Secreted</keyword>
<evidence type="ECO:0000313" key="10">
    <source>
        <dbReference type="Proteomes" id="UP000472271"/>
    </source>
</evidence>
<evidence type="ECO:0000313" key="9">
    <source>
        <dbReference type="Ensembl" id="ENSSORP00005035501.1"/>
    </source>
</evidence>
<dbReference type="PANTHER" id="PTHR15151:SF24">
    <property type="entry name" value="A PROLIFERATION-INDUCING LIGAND-LIKE PROTEIN-RELATED"/>
    <property type="match status" value="1"/>
</dbReference>
<comment type="similarity">
    <text evidence="2">Belongs to the tumor necrosis factor family.</text>
</comment>
<evidence type="ECO:0000256" key="3">
    <source>
        <dbReference type="ARBA" id="ARBA00022514"/>
    </source>
</evidence>
<evidence type="ECO:0000256" key="1">
    <source>
        <dbReference type="ARBA" id="ARBA00004613"/>
    </source>
</evidence>
<keyword evidence="10" id="KW-1185">Reference proteome</keyword>
<dbReference type="GeneID" id="115412340"/>
<accession>A0A673B041</accession>
<dbReference type="GO" id="GO:0005125">
    <property type="term" value="F:cytokine activity"/>
    <property type="evidence" value="ECO:0007669"/>
    <property type="project" value="UniProtKB-KW"/>
</dbReference>
<protein>
    <recommendedName>
        <fullName evidence="8">THD domain-containing protein</fullName>
    </recommendedName>
</protein>
<dbReference type="Gene3D" id="2.60.120.40">
    <property type="match status" value="1"/>
</dbReference>
<name>A0A673B041_9TELE</name>
<sequence length="277" mass="30681">MRSCYKFEISEGCQKPAMAALASVGPGTGRSTGEGRLSWPVFLLMLAAVTSSSLSALSLYKLVAVQAELEGLKSDFCCKKEGQEVRHRSQNDHMSGRSSAQVSLHMPESENTSRIRKGRMVPSESETFVSQPCLQFLANSNGKTFNKDFDAEQHTGIPWQTGLIRGSALEEDGNKMLVRQAGYYFVYSQVYYTDRTFFAMGHVVIRWKRNVVGNEAPHVVLFRCIQNMSLEYPFNTCYTGGIVKLEVGDHLELLIPRPTANVSLDGEGTFMGALKLA</sequence>
<dbReference type="InterPro" id="IPR008983">
    <property type="entry name" value="Tumour_necrosis_fac-like_dom"/>
</dbReference>
<keyword evidence="6" id="KW-0325">Glycoprotein</keyword>
<feature type="region of interest" description="Disordered" evidence="7">
    <location>
        <begin position="83"/>
        <end position="120"/>
    </location>
</feature>
<reference evidence="9" key="3">
    <citation type="submission" date="2025-09" db="UniProtKB">
        <authorList>
            <consortium name="Ensembl"/>
        </authorList>
    </citation>
    <scope>IDENTIFICATION</scope>
</reference>
<keyword evidence="5" id="KW-1015">Disulfide bond</keyword>
<dbReference type="AlphaFoldDB" id="A0A673B041"/>
<dbReference type="InParanoid" id="A0A673B041"/>
<dbReference type="RefSeq" id="XP_029980637.1">
    <property type="nucleotide sequence ID" value="XM_030124777.1"/>
</dbReference>
<gene>
    <name evidence="9" type="primary">tnfsf13b</name>
</gene>